<protein>
    <recommendedName>
        <fullName evidence="3">Ubiquitin-like domain-containing protein</fullName>
    </recommendedName>
</protein>
<dbReference type="EMBL" id="CAJNOL010000153">
    <property type="protein sequence ID" value="CAF0890852.1"/>
    <property type="molecule type" value="Genomic_DNA"/>
</dbReference>
<dbReference type="Proteomes" id="UP000663823">
    <property type="component" value="Unassembled WGS sequence"/>
</dbReference>
<evidence type="ECO:0000313" key="10">
    <source>
        <dbReference type="EMBL" id="CAF3748284.1"/>
    </source>
</evidence>
<dbReference type="EMBL" id="CAJNOH010000076">
    <property type="protein sequence ID" value="CAF0844321.1"/>
    <property type="molecule type" value="Genomic_DNA"/>
</dbReference>
<dbReference type="Proteomes" id="UP000663870">
    <property type="component" value="Unassembled WGS sequence"/>
</dbReference>
<dbReference type="EMBL" id="CAJOBD010001011">
    <property type="protein sequence ID" value="CAF3748284.1"/>
    <property type="molecule type" value="Genomic_DNA"/>
</dbReference>
<reference evidence="5" key="1">
    <citation type="submission" date="2021-02" db="EMBL/GenBank/DDBJ databases">
        <authorList>
            <person name="Nowell W R."/>
        </authorList>
    </citation>
    <scope>NUCLEOTIDE SEQUENCE</scope>
</reference>
<dbReference type="EMBL" id="CAJNOT010000071">
    <property type="protein sequence ID" value="CAF0819928.1"/>
    <property type="molecule type" value="Genomic_DNA"/>
</dbReference>
<dbReference type="EMBL" id="CAJNOL010000152">
    <property type="protein sequence ID" value="CAF0889716.1"/>
    <property type="molecule type" value="Genomic_DNA"/>
</dbReference>
<proteinExistence type="predicted"/>
<dbReference type="AlphaFoldDB" id="A0A813VK18"/>
<evidence type="ECO:0000313" key="8">
    <source>
        <dbReference type="EMBL" id="CAF0890852.1"/>
    </source>
</evidence>
<comment type="subcellular location">
    <subcellularLocation>
        <location evidence="1">Cytoplasm</location>
        <location evidence="1">Cytosol</location>
    </subcellularLocation>
</comment>
<dbReference type="EMBL" id="CAJOAX010003798">
    <property type="protein sequence ID" value="CAF3873606.1"/>
    <property type="molecule type" value="Genomic_DNA"/>
</dbReference>
<dbReference type="InterPro" id="IPR000626">
    <property type="entry name" value="Ubiquitin-like_dom"/>
</dbReference>
<keyword evidence="14" id="KW-1185">Reference proteome</keyword>
<comment type="caution">
    <text evidence="5">The sequence shown here is derived from an EMBL/GenBank/DDBJ whole genome shotgun (WGS) entry which is preliminary data.</text>
</comment>
<evidence type="ECO:0000313" key="9">
    <source>
        <dbReference type="EMBL" id="CAF0936891.1"/>
    </source>
</evidence>
<evidence type="ECO:0000313" key="4">
    <source>
        <dbReference type="EMBL" id="CAF0819928.1"/>
    </source>
</evidence>
<evidence type="ECO:0000313" key="7">
    <source>
        <dbReference type="EMBL" id="CAF0889716.1"/>
    </source>
</evidence>
<dbReference type="SMART" id="SM00213">
    <property type="entry name" value="UBQ"/>
    <property type="match status" value="1"/>
</dbReference>
<evidence type="ECO:0000259" key="3">
    <source>
        <dbReference type="PROSITE" id="PS50053"/>
    </source>
</evidence>
<dbReference type="GO" id="GO:0006620">
    <property type="term" value="P:post-translational protein targeting to endoplasmic reticulum membrane"/>
    <property type="evidence" value="ECO:0007669"/>
    <property type="project" value="InterPro"/>
</dbReference>
<dbReference type="InterPro" id="IPR029071">
    <property type="entry name" value="Ubiquitin-like_domsf"/>
</dbReference>
<dbReference type="GO" id="GO:0071816">
    <property type="term" value="P:tail-anchored membrane protein insertion into ER membrane"/>
    <property type="evidence" value="ECO:0007669"/>
    <property type="project" value="TreeGrafter"/>
</dbReference>
<dbReference type="InterPro" id="IPR019954">
    <property type="entry name" value="Ubiquitin_CS"/>
</dbReference>
<dbReference type="Proteomes" id="UP000663874">
    <property type="component" value="Unassembled WGS sequence"/>
</dbReference>
<evidence type="ECO:0000313" key="6">
    <source>
        <dbReference type="EMBL" id="CAF0887393.1"/>
    </source>
</evidence>
<dbReference type="Proteomes" id="UP000663882">
    <property type="component" value="Unassembled WGS sequence"/>
</dbReference>
<dbReference type="EMBL" id="CAJNOU010000146">
    <property type="protein sequence ID" value="CAF0887393.1"/>
    <property type="molecule type" value="Genomic_DNA"/>
</dbReference>
<evidence type="ECO:0000313" key="5">
    <source>
        <dbReference type="EMBL" id="CAF0844321.1"/>
    </source>
</evidence>
<dbReference type="Proteomes" id="UP000663854">
    <property type="component" value="Unassembled WGS sequence"/>
</dbReference>
<dbReference type="SUPFAM" id="SSF54236">
    <property type="entry name" value="Ubiquitin-like"/>
    <property type="match status" value="1"/>
</dbReference>
<dbReference type="Proteomes" id="UP000663889">
    <property type="component" value="Unassembled WGS sequence"/>
</dbReference>
<dbReference type="Pfam" id="PF00240">
    <property type="entry name" value="ubiquitin"/>
    <property type="match status" value="1"/>
</dbReference>
<evidence type="ECO:0000256" key="2">
    <source>
        <dbReference type="ARBA" id="ARBA00022490"/>
    </source>
</evidence>
<dbReference type="InterPro" id="IPR019956">
    <property type="entry name" value="Ubiquitin_dom"/>
</dbReference>
<evidence type="ECO:0000313" key="11">
    <source>
        <dbReference type="EMBL" id="CAF3873606.1"/>
    </source>
</evidence>
<dbReference type="PRINTS" id="PR00348">
    <property type="entry name" value="UBIQUITIN"/>
</dbReference>
<sequence length="142" mass="16135">MLIHIKVLNNPALAEIQLEVSPLDTIQQIKSRLSDQLNIPISQQKLVLKGKPLHDGSILDYQIVDGSKLHLIISTQHSTISTKPVNNAFINELYLLASKWIQNPNEREAFVTAFQREMKNTIDHLSLDDIEKLCTDRINQTV</sequence>
<keyword evidence="2" id="KW-0963">Cytoplasm</keyword>
<dbReference type="Proteomes" id="UP000663836">
    <property type="component" value="Unassembled WGS sequence"/>
</dbReference>
<evidence type="ECO:0000313" key="13">
    <source>
        <dbReference type="Proteomes" id="UP000663854"/>
    </source>
</evidence>
<dbReference type="GO" id="GO:0071818">
    <property type="term" value="C:BAT3 complex"/>
    <property type="evidence" value="ECO:0007669"/>
    <property type="project" value="TreeGrafter"/>
</dbReference>
<evidence type="ECO:0000313" key="14">
    <source>
        <dbReference type="Proteomes" id="UP000663870"/>
    </source>
</evidence>
<dbReference type="PROSITE" id="PS00299">
    <property type="entry name" value="UBIQUITIN_1"/>
    <property type="match status" value="1"/>
</dbReference>
<dbReference type="PANTHER" id="PTHR46555:SF1">
    <property type="entry name" value="UBIQUITIN-LIKE PROTEIN 4A"/>
    <property type="match status" value="1"/>
</dbReference>
<gene>
    <name evidence="12" type="ORF">FNK824_LOCUS20586</name>
    <name evidence="10" type="ORF">JBS370_LOCUS12414</name>
    <name evidence="7" type="ORF">JXQ802_LOCUS8594</name>
    <name evidence="8" type="ORF">JXQ802_LOCUS8651</name>
    <name evidence="11" type="ORF">OTI717_LOCUS22367</name>
    <name evidence="5" type="ORF">PYM288_LOCUS6731</name>
    <name evidence="9" type="ORF">RFH988_LOCUS10853</name>
    <name evidence="6" type="ORF">SEV965_LOCUS4946</name>
    <name evidence="4" type="ORF">ZHD862_LOCUS3330</name>
</gene>
<name>A0A813VK18_9BILA</name>
<dbReference type="EMBL" id="CAJOBE010003800">
    <property type="protein sequence ID" value="CAF3901253.1"/>
    <property type="molecule type" value="Genomic_DNA"/>
</dbReference>
<feature type="domain" description="Ubiquitin-like" evidence="3">
    <location>
        <begin position="1"/>
        <end position="78"/>
    </location>
</feature>
<dbReference type="InterPro" id="IPR047154">
    <property type="entry name" value="UBL4A-like"/>
</dbReference>
<dbReference type="PANTHER" id="PTHR46555">
    <property type="entry name" value="UBIQUITIN-LIKE PROTEIN 4A"/>
    <property type="match status" value="1"/>
</dbReference>
<dbReference type="Gene3D" id="3.10.20.90">
    <property type="entry name" value="Phosphatidylinositol 3-kinase Catalytic Subunit, Chain A, domain 1"/>
    <property type="match status" value="1"/>
</dbReference>
<dbReference type="PROSITE" id="PS50053">
    <property type="entry name" value="UBIQUITIN_2"/>
    <property type="match status" value="1"/>
</dbReference>
<organism evidence="5 13">
    <name type="scientific">Rotaria sordida</name>
    <dbReference type="NCBI Taxonomy" id="392033"/>
    <lineage>
        <taxon>Eukaryota</taxon>
        <taxon>Metazoa</taxon>
        <taxon>Spiralia</taxon>
        <taxon>Gnathifera</taxon>
        <taxon>Rotifera</taxon>
        <taxon>Eurotatoria</taxon>
        <taxon>Bdelloidea</taxon>
        <taxon>Philodinida</taxon>
        <taxon>Philodinidae</taxon>
        <taxon>Rotaria</taxon>
    </lineage>
</organism>
<evidence type="ECO:0000256" key="1">
    <source>
        <dbReference type="ARBA" id="ARBA00004514"/>
    </source>
</evidence>
<dbReference type="OrthoDB" id="417450at2759"/>
<evidence type="ECO:0000313" key="12">
    <source>
        <dbReference type="EMBL" id="CAF3901253.1"/>
    </source>
</evidence>
<dbReference type="GO" id="GO:0051087">
    <property type="term" value="F:protein-folding chaperone binding"/>
    <property type="evidence" value="ECO:0007669"/>
    <property type="project" value="TreeGrafter"/>
</dbReference>
<dbReference type="EMBL" id="CAJNOO010000414">
    <property type="protein sequence ID" value="CAF0936891.1"/>
    <property type="molecule type" value="Genomic_DNA"/>
</dbReference>
<dbReference type="Proteomes" id="UP000663864">
    <property type="component" value="Unassembled WGS sequence"/>
</dbReference>
<accession>A0A813VK18</accession>